<keyword evidence="4" id="KW-0378">Hydrolase</keyword>
<gene>
    <name evidence="5" type="ORF">QE152_g24449</name>
</gene>
<keyword evidence="2" id="KW-0548">Nucleotidyltransferase</keyword>
<dbReference type="SUPFAM" id="SSF50630">
    <property type="entry name" value="Acid proteases"/>
    <property type="match status" value="1"/>
</dbReference>
<dbReference type="GO" id="GO:0016779">
    <property type="term" value="F:nucleotidyltransferase activity"/>
    <property type="evidence" value="ECO:0007669"/>
    <property type="project" value="UniProtKB-KW"/>
</dbReference>
<proteinExistence type="predicted"/>
<dbReference type="InterPro" id="IPR021109">
    <property type="entry name" value="Peptidase_aspartic_dom_sf"/>
</dbReference>
<evidence type="ECO:0008006" key="7">
    <source>
        <dbReference type="Google" id="ProtNLM"/>
    </source>
</evidence>
<evidence type="ECO:0000256" key="4">
    <source>
        <dbReference type="ARBA" id="ARBA00022759"/>
    </source>
</evidence>
<keyword evidence="3" id="KW-0540">Nuclease</keyword>
<comment type="caution">
    <text evidence="5">The sequence shown here is derived from an EMBL/GenBank/DDBJ whole genome shotgun (WGS) entry which is preliminary data.</text>
</comment>
<dbReference type="InterPro" id="IPR036397">
    <property type="entry name" value="RNaseH_sf"/>
</dbReference>
<reference evidence="5 6" key="1">
    <citation type="journal article" date="2024" name="BMC Genomics">
        <title>De novo assembly and annotation of Popillia japonica's genome with initial clues to its potential as an invasive pest.</title>
        <authorList>
            <person name="Cucini C."/>
            <person name="Boschi S."/>
            <person name="Funari R."/>
            <person name="Cardaioli E."/>
            <person name="Iannotti N."/>
            <person name="Marturano G."/>
            <person name="Paoli F."/>
            <person name="Bruttini M."/>
            <person name="Carapelli A."/>
            <person name="Frati F."/>
            <person name="Nardi F."/>
        </authorList>
    </citation>
    <scope>NUCLEOTIDE SEQUENCE [LARGE SCALE GENOMIC DNA]</scope>
    <source>
        <strain evidence="5">DMR45628</strain>
    </source>
</reference>
<evidence type="ECO:0000313" key="6">
    <source>
        <dbReference type="Proteomes" id="UP001458880"/>
    </source>
</evidence>
<evidence type="ECO:0000256" key="3">
    <source>
        <dbReference type="ARBA" id="ARBA00022722"/>
    </source>
</evidence>
<dbReference type="GO" id="GO:0003676">
    <property type="term" value="F:nucleic acid binding"/>
    <property type="evidence" value="ECO:0007669"/>
    <property type="project" value="InterPro"/>
</dbReference>
<keyword evidence="6" id="KW-1185">Reference proteome</keyword>
<name>A0AAW1KFD1_POPJA</name>
<protein>
    <recommendedName>
        <fullName evidence="7">Peptidase A2 domain-containing protein</fullName>
    </recommendedName>
</protein>
<dbReference type="PANTHER" id="PTHR37984">
    <property type="entry name" value="PROTEIN CBG26694"/>
    <property type="match status" value="1"/>
</dbReference>
<accession>A0AAW1KFD1</accession>
<evidence type="ECO:0000256" key="2">
    <source>
        <dbReference type="ARBA" id="ARBA00022695"/>
    </source>
</evidence>
<dbReference type="AlphaFoldDB" id="A0AAW1KFD1"/>
<dbReference type="Gene3D" id="3.30.420.10">
    <property type="entry name" value="Ribonuclease H-like superfamily/Ribonuclease H"/>
    <property type="match status" value="1"/>
</dbReference>
<evidence type="ECO:0000313" key="5">
    <source>
        <dbReference type="EMBL" id="KAK9716910.1"/>
    </source>
</evidence>
<dbReference type="Proteomes" id="UP001458880">
    <property type="component" value="Unassembled WGS sequence"/>
</dbReference>
<dbReference type="GO" id="GO:0004519">
    <property type="term" value="F:endonuclease activity"/>
    <property type="evidence" value="ECO:0007669"/>
    <property type="project" value="UniProtKB-KW"/>
</dbReference>
<dbReference type="PANTHER" id="PTHR37984:SF5">
    <property type="entry name" value="PROTEIN NYNRIN-LIKE"/>
    <property type="match status" value="1"/>
</dbReference>
<organism evidence="5 6">
    <name type="scientific">Popillia japonica</name>
    <name type="common">Japanese beetle</name>
    <dbReference type="NCBI Taxonomy" id="7064"/>
    <lineage>
        <taxon>Eukaryota</taxon>
        <taxon>Metazoa</taxon>
        <taxon>Ecdysozoa</taxon>
        <taxon>Arthropoda</taxon>
        <taxon>Hexapoda</taxon>
        <taxon>Insecta</taxon>
        <taxon>Pterygota</taxon>
        <taxon>Neoptera</taxon>
        <taxon>Endopterygota</taxon>
        <taxon>Coleoptera</taxon>
        <taxon>Polyphaga</taxon>
        <taxon>Scarabaeiformia</taxon>
        <taxon>Scarabaeidae</taxon>
        <taxon>Rutelinae</taxon>
        <taxon>Popillia</taxon>
    </lineage>
</organism>
<evidence type="ECO:0000256" key="1">
    <source>
        <dbReference type="ARBA" id="ARBA00022679"/>
    </source>
</evidence>
<sequence>MAEQQEVSVLEVKMVENNFCKAIESSKSQAQVMAEQQEVSVLEVKMVENKEEHRKNCINCGYQHLYGKCPAFRKTCAKCQKQNHLQRWWKTTSAVYSINMQDTMWIQKVQINNKIIDFKLDTGAEINVLPLDVLNSITGLTQLSPSNISIIAYGSKDFKIKSKGIVKDILLVDGRSRHRQSQVSVERANSAVKHSLIAWMRGNNTSPWSCGLRFVQWGINSTYHEAIKMQPCKAMFGKVNGIEEAAQEERVTEEEQNDNEHPAVKFRQAASENILKQATRKIARSKKKLCPLAIRDNVLLDKNRALIGQQNLIKEEIMSIGY</sequence>
<keyword evidence="4" id="KW-0255">Endonuclease</keyword>
<dbReference type="InterPro" id="IPR050951">
    <property type="entry name" value="Retrovirus_Pol_polyprotein"/>
</dbReference>
<keyword evidence="1" id="KW-0808">Transferase</keyword>
<dbReference type="EMBL" id="JASPKY010000250">
    <property type="protein sequence ID" value="KAK9716910.1"/>
    <property type="molecule type" value="Genomic_DNA"/>
</dbReference>